<reference evidence="4 5" key="1">
    <citation type="submission" date="2024-06" db="EMBL/GenBank/DDBJ databases">
        <title>The Natural Products Discovery Center: Release of the First 8490 Sequenced Strains for Exploring Actinobacteria Biosynthetic Diversity.</title>
        <authorList>
            <person name="Kalkreuter E."/>
            <person name="Kautsar S.A."/>
            <person name="Yang D."/>
            <person name="Bader C.D."/>
            <person name="Teijaro C.N."/>
            <person name="Fluegel L."/>
            <person name="Davis C.M."/>
            <person name="Simpson J.R."/>
            <person name="Lauterbach L."/>
            <person name="Steele A.D."/>
            <person name="Gui C."/>
            <person name="Meng S."/>
            <person name="Li G."/>
            <person name="Viehrig K."/>
            <person name="Ye F."/>
            <person name="Su P."/>
            <person name="Kiefer A.F."/>
            <person name="Nichols A."/>
            <person name="Cepeda A.J."/>
            <person name="Yan W."/>
            <person name="Fan B."/>
            <person name="Jiang Y."/>
            <person name="Adhikari A."/>
            <person name="Zheng C.-J."/>
            <person name="Schuster L."/>
            <person name="Cowan T.M."/>
            <person name="Smanski M.J."/>
            <person name="Chevrette M.G."/>
            <person name="De Carvalho L.P.S."/>
            <person name="Shen B."/>
        </authorList>
    </citation>
    <scope>NUCLEOTIDE SEQUENCE [LARGE SCALE GENOMIC DNA]</scope>
    <source>
        <strain evidence="4 5">NPDC020594</strain>
    </source>
</reference>
<feature type="domain" description="Xaa-Pro dipeptidyl-peptidase-like" evidence="3">
    <location>
        <begin position="14"/>
        <end position="276"/>
    </location>
</feature>
<evidence type="ECO:0000256" key="2">
    <source>
        <dbReference type="ARBA" id="ARBA00022801"/>
    </source>
</evidence>
<evidence type="ECO:0000256" key="1">
    <source>
        <dbReference type="ARBA" id="ARBA00008645"/>
    </source>
</evidence>
<name>A0ABV3ALV7_9ACTN</name>
<keyword evidence="2 4" id="KW-0378">Hydrolase</keyword>
<keyword evidence="5" id="KW-1185">Reference proteome</keyword>
<proteinExistence type="inferred from homology"/>
<comment type="similarity">
    <text evidence="1">Belongs to the AB hydrolase superfamily.</text>
</comment>
<dbReference type="EMBL" id="JBFAEG010000042">
    <property type="protein sequence ID" value="MEU5712941.1"/>
    <property type="molecule type" value="Genomic_DNA"/>
</dbReference>
<evidence type="ECO:0000259" key="3">
    <source>
        <dbReference type="Pfam" id="PF02129"/>
    </source>
</evidence>
<dbReference type="PANTHER" id="PTHR22946:SF9">
    <property type="entry name" value="POLYKETIDE TRANSFERASE AF380"/>
    <property type="match status" value="1"/>
</dbReference>
<organism evidence="4 5">
    <name type="scientific">Streptomyces flaveolus</name>
    <dbReference type="NCBI Taxonomy" id="67297"/>
    <lineage>
        <taxon>Bacteria</taxon>
        <taxon>Bacillati</taxon>
        <taxon>Actinomycetota</taxon>
        <taxon>Actinomycetes</taxon>
        <taxon>Kitasatosporales</taxon>
        <taxon>Streptomycetaceae</taxon>
        <taxon>Streptomyces</taxon>
    </lineage>
</organism>
<gene>
    <name evidence="4" type="ORF">AB0H04_40000</name>
</gene>
<sequence>MTFTRHDVEIPAEGATLGAWLFVPDRAGTPLPAITMAIGLGGIKDQGLEPFARAFAEAGFVVLAHDHRTFGSSTGTPRHDVNPWQQVADWRRAISYLEARPEVDAGRIGLWGTSFAGGHALVLGATDRRLRAVVAQVPIVSGVEIGLRRVLPEHQAQIERRYDDDERAQLRGNDPATVTIVSKDPAVPALYHAPDVVDFYLRPYDSDVPWENRLTLRSSRNSRMYEPEVYINRISPTPLLMIVGREDTMTPTDMALAAYERALEPKRLELIPGGHFSPYLEEFDAASSAAVDWFARHLS</sequence>
<dbReference type="SUPFAM" id="SSF53474">
    <property type="entry name" value="alpha/beta-Hydrolases"/>
    <property type="match status" value="1"/>
</dbReference>
<dbReference type="Gene3D" id="3.40.50.1820">
    <property type="entry name" value="alpha/beta hydrolase"/>
    <property type="match status" value="1"/>
</dbReference>
<dbReference type="Gene3D" id="1.10.10.800">
    <property type="match status" value="1"/>
</dbReference>
<dbReference type="PANTHER" id="PTHR22946">
    <property type="entry name" value="DIENELACTONE HYDROLASE DOMAIN-CONTAINING PROTEIN-RELATED"/>
    <property type="match status" value="1"/>
</dbReference>
<dbReference type="InterPro" id="IPR050261">
    <property type="entry name" value="FrsA_esterase"/>
</dbReference>
<dbReference type="InterPro" id="IPR029058">
    <property type="entry name" value="AB_hydrolase_fold"/>
</dbReference>
<accession>A0ABV3ALV7</accession>
<dbReference type="GO" id="GO:0016787">
    <property type="term" value="F:hydrolase activity"/>
    <property type="evidence" value="ECO:0007669"/>
    <property type="project" value="UniProtKB-KW"/>
</dbReference>
<dbReference type="InterPro" id="IPR000383">
    <property type="entry name" value="Xaa-Pro-like_dom"/>
</dbReference>
<dbReference type="Pfam" id="PF02129">
    <property type="entry name" value="Peptidase_S15"/>
    <property type="match status" value="1"/>
</dbReference>
<dbReference type="RefSeq" id="WP_030655427.1">
    <property type="nucleotide sequence ID" value="NZ_JBEXDP010000052.1"/>
</dbReference>
<protein>
    <submittedName>
        <fullName evidence="4">Alpha/beta hydrolase</fullName>
    </submittedName>
</protein>
<comment type="caution">
    <text evidence="4">The sequence shown here is derived from an EMBL/GenBank/DDBJ whole genome shotgun (WGS) entry which is preliminary data.</text>
</comment>
<evidence type="ECO:0000313" key="5">
    <source>
        <dbReference type="Proteomes" id="UP001551011"/>
    </source>
</evidence>
<evidence type="ECO:0000313" key="4">
    <source>
        <dbReference type="EMBL" id="MEU5712941.1"/>
    </source>
</evidence>
<dbReference type="Proteomes" id="UP001551011">
    <property type="component" value="Unassembled WGS sequence"/>
</dbReference>